<dbReference type="PROSITE" id="PS50873">
    <property type="entry name" value="PEROXIDASE_4"/>
    <property type="match status" value="1"/>
</dbReference>
<evidence type="ECO:0000259" key="12">
    <source>
        <dbReference type="PROSITE" id="PS50873"/>
    </source>
</evidence>
<gene>
    <name evidence="10" type="primary">katG</name>
    <name evidence="13" type="ORF">HNR75_000633</name>
</gene>
<keyword evidence="6 10" id="KW-0376">Hydrogen peroxide</keyword>
<comment type="PTM">
    <text evidence="10">Formation of the three residue Trp-Tyr-Met cross-link is important for the catalase, but not the peroxidase activity of the enzyme.</text>
</comment>
<keyword evidence="14" id="KW-1185">Reference proteome</keyword>
<keyword evidence="2 10" id="KW-0349">Heme</keyword>
<evidence type="ECO:0000256" key="11">
    <source>
        <dbReference type="RuleBase" id="RU003451"/>
    </source>
</evidence>
<protein>
    <recommendedName>
        <fullName evidence="10 11">Catalase-peroxidase</fullName>
        <shortName evidence="10">CP</shortName>
        <ecNumber evidence="10 11">1.11.1.21</ecNumber>
    </recommendedName>
    <alternativeName>
        <fullName evidence="10">Peroxidase/catalase</fullName>
    </alternativeName>
</protein>
<comment type="subunit">
    <text evidence="10">Homodimer or homotetramer.</text>
</comment>
<evidence type="ECO:0000256" key="10">
    <source>
        <dbReference type="HAMAP-Rule" id="MF_01961"/>
    </source>
</evidence>
<dbReference type="Gene3D" id="1.10.520.10">
    <property type="match status" value="2"/>
</dbReference>
<keyword evidence="3 10" id="KW-0479">Metal-binding</keyword>
<keyword evidence="4 10" id="KW-0560">Oxidoreductase</keyword>
<dbReference type="GO" id="GO:0042744">
    <property type="term" value="P:hydrogen peroxide catabolic process"/>
    <property type="evidence" value="ECO:0007669"/>
    <property type="project" value="UniProtKB-KW"/>
</dbReference>
<comment type="cofactor">
    <cofactor evidence="10">
        <name>heme b</name>
        <dbReference type="ChEBI" id="CHEBI:60344"/>
    </cofactor>
    <text evidence="10">Binds 1 heme b (iron(II)-protoporphyrin IX) group per dimer.</text>
</comment>
<dbReference type="PRINTS" id="PR00460">
    <property type="entry name" value="BPEROXIDASE"/>
</dbReference>
<keyword evidence="1 10" id="KW-0575">Peroxidase</keyword>
<feature type="binding site" description="axial binding residue" evidence="10">
    <location>
        <position position="267"/>
    </location>
    <ligand>
        <name>heme b</name>
        <dbReference type="ChEBI" id="CHEBI:60344"/>
    </ligand>
    <ligandPart>
        <name>Fe</name>
        <dbReference type="ChEBI" id="CHEBI:18248"/>
    </ligandPart>
</feature>
<feature type="domain" description="Plant heme peroxidase family profile" evidence="12">
    <location>
        <begin position="132"/>
        <end position="426"/>
    </location>
</feature>
<comment type="catalytic activity">
    <reaction evidence="7 10 11">
        <text>2 H2O2 = O2 + 2 H2O</text>
        <dbReference type="Rhea" id="RHEA:20309"/>
        <dbReference type="ChEBI" id="CHEBI:15377"/>
        <dbReference type="ChEBI" id="CHEBI:15379"/>
        <dbReference type="ChEBI" id="CHEBI:16240"/>
        <dbReference type="EC" id="1.11.1.21"/>
    </reaction>
</comment>
<dbReference type="Gene3D" id="1.10.420.10">
    <property type="entry name" value="Peroxidase, domain 2"/>
    <property type="match status" value="2"/>
</dbReference>
<comment type="caution">
    <text evidence="10">Lacks conserved residue(s) required for the propagation of feature annotation.</text>
</comment>
<evidence type="ECO:0000256" key="1">
    <source>
        <dbReference type="ARBA" id="ARBA00022559"/>
    </source>
</evidence>
<dbReference type="GO" id="GO:0004096">
    <property type="term" value="F:catalase activity"/>
    <property type="evidence" value="ECO:0007669"/>
    <property type="project" value="UniProtKB-UniRule"/>
</dbReference>
<dbReference type="RefSeq" id="WP_188025566.1">
    <property type="nucleotide sequence ID" value="NZ_JACHGR010000002.1"/>
</dbReference>
<evidence type="ECO:0000313" key="13">
    <source>
        <dbReference type="EMBL" id="MBB6054761.1"/>
    </source>
</evidence>
<evidence type="ECO:0000313" key="14">
    <source>
        <dbReference type="Proteomes" id="UP000585721"/>
    </source>
</evidence>
<evidence type="ECO:0000256" key="7">
    <source>
        <dbReference type="ARBA" id="ARBA00049145"/>
    </source>
</evidence>
<dbReference type="Pfam" id="PF00141">
    <property type="entry name" value="peroxidase"/>
    <property type="match status" value="2"/>
</dbReference>
<dbReference type="GO" id="GO:0070301">
    <property type="term" value="P:cellular response to hydrogen peroxide"/>
    <property type="evidence" value="ECO:0007669"/>
    <property type="project" value="TreeGrafter"/>
</dbReference>
<dbReference type="HAMAP" id="MF_01961">
    <property type="entry name" value="Catal_peroxid"/>
    <property type="match status" value="1"/>
</dbReference>
<dbReference type="PANTHER" id="PTHR30555:SF6">
    <property type="entry name" value="CATALASE-PEROXIDASE"/>
    <property type="match status" value="1"/>
</dbReference>
<dbReference type="CDD" id="cd00649">
    <property type="entry name" value="catalase_peroxidase_1"/>
    <property type="match status" value="1"/>
</dbReference>
<evidence type="ECO:0000256" key="3">
    <source>
        <dbReference type="ARBA" id="ARBA00022723"/>
    </source>
</evidence>
<evidence type="ECO:0000256" key="5">
    <source>
        <dbReference type="ARBA" id="ARBA00023004"/>
    </source>
</evidence>
<feature type="active site" description="Proton acceptor" evidence="10">
    <location>
        <position position="99"/>
    </location>
</feature>
<evidence type="ECO:0000256" key="6">
    <source>
        <dbReference type="ARBA" id="ARBA00023324"/>
    </source>
</evidence>
<dbReference type="InterPro" id="IPR002016">
    <property type="entry name" value="Haem_peroxidase"/>
</dbReference>
<dbReference type="EC" id="1.11.1.21" evidence="10 11"/>
<dbReference type="PROSITE" id="PS00436">
    <property type="entry name" value="PEROXIDASE_2"/>
    <property type="match status" value="1"/>
</dbReference>
<sequence length="724" mass="80071">MDKDNTGSAGKCPFAHGGATSASMSNVDWWPKSLNLDILHQQDSKTNPMGPGFNYREEVKKLDFDAVKKDLIALMTDSQTWWPADWGHYGGLMIRMAWHSAGSYRIADGRGGGGRGNQRFAPLNSWPDNANLDKARRLLWPIKRKYGNKLSWADLMILAGNMAYESMGFKTFGFGFGREDIWHPEKDVYWGSEKEWLAPSGSENSRYSGERDLENPLAAVMMGLIYVNPEGVDGKPDPLKTAQDMRVTFARMAMNDEETVALTAGGHTVGKAHGNGSAANLGPAPEGADVDEQGLGWMNHTTRGIGRDTVTSGLEGAWTTHPTQWDNGYFDLLFGCDWWLQKSPAGAWQWEPVNIKEEDMPVDVEDPSIRHKPMMTDADMALKFDPEYRKHAERFHKDPAYFAEVFARAWFKLTHRDMGPKARYIGPDVPKEDLIWQDPIPAGSTGYDVDAVKAKIAASGLSISDMVATAWDSARTFRGSDKRGGANGARIRLAPQKDWEGNEPARLAKVLAVLEPIAAQSNASVADVIVLAGNVGIEQAAKAAGFDIKVPFAPGRGDAIQEMTDVASFDVLEPLADGYRNWLKKDYVVRAEEMMLDRTQLMGLTAPEMTALVGGMRVLGTNYGGTRHGVFTDREGALTTDFFVNLTDMAYLWKPAGNNLYEICDRKTGAVKWTATRIDLVFGSNSILRAYAEVYAQDDNKEKFVNDFVAAWTKVMNADRFDLA</sequence>
<accession>A0A841GHN9</accession>
<feature type="cross-link" description="Tryptophyl-tyrosyl-methioninium (Tyr-Met) (with Trp-98)" evidence="10">
    <location>
        <begin position="226"/>
        <end position="252"/>
    </location>
</feature>
<evidence type="ECO:0000256" key="9">
    <source>
        <dbReference type="ARBA" id="ARBA00060838"/>
    </source>
</evidence>
<proteinExistence type="inferred from homology"/>
<organism evidence="13 14">
    <name type="scientific">Tolumonas osonensis</name>
    <dbReference type="NCBI Taxonomy" id="675874"/>
    <lineage>
        <taxon>Bacteria</taxon>
        <taxon>Pseudomonadati</taxon>
        <taxon>Pseudomonadota</taxon>
        <taxon>Gammaproteobacteria</taxon>
        <taxon>Aeromonadales</taxon>
        <taxon>Aeromonadaceae</taxon>
        <taxon>Tolumonas</taxon>
    </lineage>
</organism>
<evidence type="ECO:0000256" key="2">
    <source>
        <dbReference type="ARBA" id="ARBA00022617"/>
    </source>
</evidence>
<evidence type="ECO:0000256" key="4">
    <source>
        <dbReference type="ARBA" id="ARBA00023002"/>
    </source>
</evidence>
<dbReference type="Proteomes" id="UP000585721">
    <property type="component" value="Unassembled WGS sequence"/>
</dbReference>
<dbReference type="GO" id="GO:0020037">
    <property type="term" value="F:heme binding"/>
    <property type="evidence" value="ECO:0007669"/>
    <property type="project" value="InterPro"/>
</dbReference>
<comment type="function">
    <text evidence="10">Bifunctional enzyme with both catalase and broad-spectrum peroxidase activity.</text>
</comment>
<dbReference type="PANTHER" id="PTHR30555">
    <property type="entry name" value="HYDROPEROXIDASE I, BIFUNCTIONAL CATALASE-PEROXIDASE"/>
    <property type="match status" value="1"/>
</dbReference>
<dbReference type="InterPro" id="IPR010255">
    <property type="entry name" value="Haem_peroxidase_sf"/>
</dbReference>
<feature type="site" description="Transition state stabilizer" evidence="10">
    <location>
        <position position="95"/>
    </location>
</feature>
<dbReference type="CDD" id="cd08200">
    <property type="entry name" value="catalase_peroxidase_2"/>
    <property type="match status" value="1"/>
</dbReference>
<reference evidence="13 14" key="1">
    <citation type="submission" date="2020-08" db="EMBL/GenBank/DDBJ databases">
        <title>Genomic Encyclopedia of Type Strains, Phase IV (KMG-IV): sequencing the most valuable type-strain genomes for metagenomic binning, comparative biology and taxonomic classification.</title>
        <authorList>
            <person name="Goeker M."/>
        </authorList>
    </citation>
    <scope>NUCLEOTIDE SEQUENCE [LARGE SCALE GENOMIC DNA]</scope>
    <source>
        <strain evidence="13 14">DSM 22975</strain>
    </source>
</reference>
<dbReference type="EMBL" id="JACHGR010000002">
    <property type="protein sequence ID" value="MBB6054761.1"/>
    <property type="molecule type" value="Genomic_DNA"/>
</dbReference>
<evidence type="ECO:0000256" key="8">
    <source>
        <dbReference type="ARBA" id="ARBA00051651"/>
    </source>
</evidence>
<comment type="catalytic activity">
    <reaction evidence="8 10 11">
        <text>H2O2 + AH2 = A + 2 H2O</text>
        <dbReference type="Rhea" id="RHEA:30275"/>
        <dbReference type="ChEBI" id="CHEBI:13193"/>
        <dbReference type="ChEBI" id="CHEBI:15377"/>
        <dbReference type="ChEBI" id="CHEBI:16240"/>
        <dbReference type="ChEBI" id="CHEBI:17499"/>
        <dbReference type="EC" id="1.11.1.21"/>
    </reaction>
</comment>
<dbReference type="GO" id="GO:0046872">
    <property type="term" value="F:metal ion binding"/>
    <property type="evidence" value="ECO:0007669"/>
    <property type="project" value="UniProtKB-KW"/>
</dbReference>
<dbReference type="InterPro" id="IPR000763">
    <property type="entry name" value="Catalase_peroxidase"/>
</dbReference>
<name>A0A841GHN9_9GAMM</name>
<dbReference type="SUPFAM" id="SSF48113">
    <property type="entry name" value="Heme-dependent peroxidases"/>
    <property type="match status" value="2"/>
</dbReference>
<keyword evidence="5 10" id="KW-0408">Iron</keyword>
<dbReference type="InterPro" id="IPR019794">
    <property type="entry name" value="Peroxidases_AS"/>
</dbReference>
<dbReference type="FunFam" id="1.10.420.10:FF:000004">
    <property type="entry name" value="Catalase-peroxidase"/>
    <property type="match status" value="1"/>
</dbReference>
<comment type="similarity">
    <text evidence="9 10 11">Belongs to the peroxidase family. Peroxidase/catalase subfamily.</text>
</comment>
<dbReference type="NCBIfam" id="NF011635">
    <property type="entry name" value="PRK15061.1"/>
    <property type="match status" value="1"/>
</dbReference>
<dbReference type="GO" id="GO:0005829">
    <property type="term" value="C:cytosol"/>
    <property type="evidence" value="ECO:0007669"/>
    <property type="project" value="TreeGrafter"/>
</dbReference>
<dbReference type="FunFam" id="1.10.520.10:FF:000002">
    <property type="entry name" value="Catalase-peroxidase"/>
    <property type="match status" value="1"/>
</dbReference>
<dbReference type="PRINTS" id="PR00458">
    <property type="entry name" value="PEROXIDASE"/>
</dbReference>
<dbReference type="NCBIfam" id="TIGR00198">
    <property type="entry name" value="cat_per_HPI"/>
    <property type="match status" value="1"/>
</dbReference>
<dbReference type="AlphaFoldDB" id="A0A841GHN9"/>
<comment type="caution">
    <text evidence="13">The sequence shown here is derived from an EMBL/GenBank/DDBJ whole genome shotgun (WGS) entry which is preliminary data.</text>
</comment>